<keyword evidence="2 9" id="KW-0813">Transport</keyword>
<feature type="domain" description="Tripartite ATP-independent periplasmic transporters DctQ component" evidence="11">
    <location>
        <begin position="25"/>
        <end position="149"/>
    </location>
</feature>
<evidence type="ECO:0000313" key="12">
    <source>
        <dbReference type="EMBL" id="BBB31433.1"/>
    </source>
</evidence>
<feature type="transmembrane region" description="Helical" evidence="9">
    <location>
        <begin position="17"/>
        <end position="39"/>
    </location>
</feature>
<dbReference type="AlphaFoldDB" id="A0A7R6PKU6"/>
<accession>A0A7R6PKU6</accession>
<evidence type="ECO:0000256" key="9">
    <source>
        <dbReference type="RuleBase" id="RU369079"/>
    </source>
</evidence>
<dbReference type="GO" id="GO:0022857">
    <property type="term" value="F:transmembrane transporter activity"/>
    <property type="evidence" value="ECO:0007669"/>
    <property type="project" value="UniProtKB-UniRule"/>
</dbReference>
<sequence>MVDVMIKKVVSHLEEGFLSLLLVSMTLLVFVEVVARFGFNSGIHWAQEATLLMAAWFVLFGASYGVKVGAHIGVDVFVKMLPANTHRFFTLLAIVLCLIYCGLFVYGSWIYLSKMKMIGIEMEDIPIPKWIPMSILVIGFVLLIVRFLQLGWKVVIGQADGFHFADEAEESMEIAKDLQDTALGDPENKDSNKDKGDKS</sequence>
<dbReference type="InterPro" id="IPR007387">
    <property type="entry name" value="TRAP_DctQ"/>
</dbReference>
<keyword evidence="13" id="KW-1185">Reference proteome</keyword>
<dbReference type="Pfam" id="PF04290">
    <property type="entry name" value="DctQ"/>
    <property type="match status" value="1"/>
</dbReference>
<feature type="transmembrane region" description="Helical" evidence="9">
    <location>
        <begin position="133"/>
        <end position="152"/>
    </location>
</feature>
<protein>
    <recommendedName>
        <fullName evidence="9">TRAP transporter small permease protein</fullName>
    </recommendedName>
</protein>
<feature type="region of interest" description="Disordered" evidence="10">
    <location>
        <begin position="178"/>
        <end position="199"/>
    </location>
</feature>
<evidence type="ECO:0000313" key="13">
    <source>
        <dbReference type="Proteomes" id="UP000595332"/>
    </source>
</evidence>
<dbReference type="Proteomes" id="UP000595332">
    <property type="component" value="Chromosome"/>
</dbReference>
<evidence type="ECO:0000256" key="7">
    <source>
        <dbReference type="ARBA" id="ARBA00023136"/>
    </source>
</evidence>
<evidence type="ECO:0000256" key="1">
    <source>
        <dbReference type="ARBA" id="ARBA00004429"/>
    </source>
</evidence>
<comment type="subunit">
    <text evidence="9">The complex comprises the extracytoplasmic solute receptor protein and the two transmembrane proteins.</text>
</comment>
<organism evidence="12 13">
    <name type="scientific">Neptunomonas japonica JAMM 1380</name>
    <dbReference type="NCBI Taxonomy" id="1441457"/>
    <lineage>
        <taxon>Bacteria</taxon>
        <taxon>Pseudomonadati</taxon>
        <taxon>Pseudomonadota</taxon>
        <taxon>Gammaproteobacteria</taxon>
        <taxon>Oceanospirillales</taxon>
        <taxon>Oceanospirillaceae</taxon>
        <taxon>Neptunomonas</taxon>
    </lineage>
</organism>
<evidence type="ECO:0000256" key="10">
    <source>
        <dbReference type="SAM" id="MobiDB-lite"/>
    </source>
</evidence>
<keyword evidence="5 9" id="KW-0812">Transmembrane</keyword>
<evidence type="ECO:0000256" key="2">
    <source>
        <dbReference type="ARBA" id="ARBA00022448"/>
    </source>
</evidence>
<keyword evidence="6 9" id="KW-1133">Transmembrane helix</keyword>
<evidence type="ECO:0000259" key="11">
    <source>
        <dbReference type="Pfam" id="PF04290"/>
    </source>
</evidence>
<comment type="function">
    <text evidence="9">Part of the tripartite ATP-independent periplasmic (TRAP) transport system.</text>
</comment>
<evidence type="ECO:0000256" key="6">
    <source>
        <dbReference type="ARBA" id="ARBA00022989"/>
    </source>
</evidence>
<dbReference type="InterPro" id="IPR055348">
    <property type="entry name" value="DctQ"/>
</dbReference>
<dbReference type="EMBL" id="AP014546">
    <property type="protein sequence ID" value="BBB31433.1"/>
    <property type="molecule type" value="Genomic_DNA"/>
</dbReference>
<feature type="transmembrane region" description="Helical" evidence="9">
    <location>
        <begin position="51"/>
        <end position="68"/>
    </location>
</feature>
<evidence type="ECO:0000256" key="8">
    <source>
        <dbReference type="ARBA" id="ARBA00038436"/>
    </source>
</evidence>
<evidence type="ECO:0000256" key="5">
    <source>
        <dbReference type="ARBA" id="ARBA00022692"/>
    </source>
</evidence>
<keyword evidence="7 9" id="KW-0472">Membrane</keyword>
<comment type="similarity">
    <text evidence="8 9">Belongs to the TRAP transporter small permease family.</text>
</comment>
<feature type="transmembrane region" description="Helical" evidence="9">
    <location>
        <begin position="88"/>
        <end position="112"/>
    </location>
</feature>
<name>A0A7R6PKU6_9GAMM</name>
<dbReference type="KEGG" id="njp:NEJAP_3495"/>
<dbReference type="GO" id="GO:0015740">
    <property type="term" value="P:C4-dicarboxylate transport"/>
    <property type="evidence" value="ECO:0007669"/>
    <property type="project" value="TreeGrafter"/>
</dbReference>
<gene>
    <name evidence="12" type="ORF">NEJAP_3495</name>
</gene>
<evidence type="ECO:0000256" key="3">
    <source>
        <dbReference type="ARBA" id="ARBA00022475"/>
    </source>
</evidence>
<proteinExistence type="inferred from homology"/>
<comment type="subcellular location">
    <subcellularLocation>
        <location evidence="1 9">Cell inner membrane</location>
        <topology evidence="1 9">Multi-pass membrane protein</topology>
    </subcellularLocation>
</comment>
<keyword evidence="4 9" id="KW-0997">Cell inner membrane</keyword>
<keyword evidence="3" id="KW-1003">Cell membrane</keyword>
<evidence type="ECO:0000256" key="4">
    <source>
        <dbReference type="ARBA" id="ARBA00022519"/>
    </source>
</evidence>
<dbReference type="PANTHER" id="PTHR35011">
    <property type="entry name" value="2,3-DIKETO-L-GULONATE TRAP TRANSPORTER SMALL PERMEASE PROTEIN YIAM"/>
    <property type="match status" value="1"/>
</dbReference>
<dbReference type="PANTHER" id="PTHR35011:SF2">
    <property type="entry name" value="2,3-DIKETO-L-GULONATE TRAP TRANSPORTER SMALL PERMEASE PROTEIN YIAM"/>
    <property type="match status" value="1"/>
</dbReference>
<feature type="compositionally biased region" description="Basic and acidic residues" evidence="10">
    <location>
        <begin position="186"/>
        <end position="199"/>
    </location>
</feature>
<dbReference type="GO" id="GO:0005886">
    <property type="term" value="C:plasma membrane"/>
    <property type="evidence" value="ECO:0007669"/>
    <property type="project" value="UniProtKB-SubCell"/>
</dbReference>
<reference evidence="12 13" key="1">
    <citation type="journal article" date="2008" name="Int. J. Syst. Evol. Microbiol.">
        <title>Neptunomonas japonica sp. nov., an Osedax japonicus symbiont-like bacterium isolated from sediment adjacent to sperm whale carcasses off Kagoshima, Japan.</title>
        <authorList>
            <person name="Miyazaki M."/>
            <person name="Nogi Y."/>
            <person name="Fujiwara Y."/>
            <person name="Kawato M."/>
            <person name="Kubokawa K."/>
            <person name="Horikoshi K."/>
        </authorList>
    </citation>
    <scope>NUCLEOTIDE SEQUENCE [LARGE SCALE GENOMIC DNA]</scope>
    <source>
        <strain evidence="12 13">JAMM 1380</strain>
    </source>
</reference>